<dbReference type="EMBL" id="LSRQ01008292">
    <property type="protein sequence ID" value="OAY63949.1"/>
    <property type="molecule type" value="Genomic_DNA"/>
</dbReference>
<comment type="caution">
    <text evidence="1">The sequence shown here is derived from an EMBL/GenBank/DDBJ whole genome shotgun (WGS) entry which is preliminary data.</text>
</comment>
<reference evidence="1 2" key="1">
    <citation type="journal article" date="2016" name="DNA Res.">
        <title>The draft genome of MD-2 pineapple using hybrid error correction of long reads.</title>
        <authorList>
            <person name="Redwan R.M."/>
            <person name="Saidin A."/>
            <person name="Kumar S.V."/>
        </authorList>
    </citation>
    <scope>NUCLEOTIDE SEQUENCE [LARGE SCALE GENOMIC DNA]</scope>
    <source>
        <strain evidence="2">cv. MD2</strain>
        <tissue evidence="1">Leaf</tissue>
    </source>
</reference>
<name>A0A199UGS7_ANACO</name>
<dbReference type="Proteomes" id="UP000092600">
    <property type="component" value="Unassembled WGS sequence"/>
</dbReference>
<dbReference type="PANTHER" id="PTHR33148">
    <property type="entry name" value="PLASTID MOVEMENT IMPAIRED PROTEIN-RELATED"/>
    <property type="match status" value="1"/>
</dbReference>
<dbReference type="PANTHER" id="PTHR33148:SF46">
    <property type="entry name" value="EMB|CAB85509.1"/>
    <property type="match status" value="1"/>
</dbReference>
<protein>
    <submittedName>
        <fullName evidence="1">Uncharacterized protein</fullName>
    </submittedName>
</protein>
<sequence length="146" mass="16701">MGNCFALEEREVIKIMRVDGKILQYKPPMKVHQALEKFPNHAISDSFSTVRYLNPSTNMRGGRPYYLLPLKKTPITEAVFEDGVIRIKLVITKQALKDMLRKEIISLDDVISLCQRESRETAKSDEKDCAGWQPALQSIPEGNDFF</sequence>
<organism evidence="1 2">
    <name type="scientific">Ananas comosus</name>
    <name type="common">Pineapple</name>
    <name type="synonym">Ananas ananas</name>
    <dbReference type="NCBI Taxonomy" id="4615"/>
    <lineage>
        <taxon>Eukaryota</taxon>
        <taxon>Viridiplantae</taxon>
        <taxon>Streptophyta</taxon>
        <taxon>Embryophyta</taxon>
        <taxon>Tracheophyta</taxon>
        <taxon>Spermatophyta</taxon>
        <taxon>Magnoliopsida</taxon>
        <taxon>Liliopsida</taxon>
        <taxon>Poales</taxon>
        <taxon>Bromeliaceae</taxon>
        <taxon>Bromelioideae</taxon>
        <taxon>Ananas</taxon>
    </lineage>
</organism>
<dbReference type="InterPro" id="IPR025322">
    <property type="entry name" value="PADRE_dom"/>
</dbReference>
<dbReference type="AlphaFoldDB" id="A0A199UGS7"/>
<gene>
    <name evidence="1" type="ORF">ACMD2_03985</name>
</gene>
<accession>A0A199UGS7</accession>
<proteinExistence type="predicted"/>
<evidence type="ECO:0000313" key="2">
    <source>
        <dbReference type="Proteomes" id="UP000092600"/>
    </source>
</evidence>
<dbReference type="Pfam" id="PF14009">
    <property type="entry name" value="PADRE"/>
    <property type="match status" value="1"/>
</dbReference>
<evidence type="ECO:0000313" key="1">
    <source>
        <dbReference type="EMBL" id="OAY63949.1"/>
    </source>
</evidence>
<dbReference type="STRING" id="4615.A0A199UGS7"/>